<dbReference type="Proteomes" id="UP000653730">
    <property type="component" value="Unassembled WGS sequence"/>
</dbReference>
<proteinExistence type="predicted"/>
<feature type="compositionally biased region" description="Low complexity" evidence="1">
    <location>
        <begin position="1404"/>
        <end position="1427"/>
    </location>
</feature>
<gene>
    <name evidence="3" type="ORF">IBL28_20995</name>
</gene>
<dbReference type="Pfam" id="PF17963">
    <property type="entry name" value="Big_9"/>
    <property type="match status" value="10"/>
</dbReference>
<feature type="domain" description="Immunoglobulin" evidence="2">
    <location>
        <begin position="554"/>
        <end position="628"/>
    </location>
</feature>
<name>A0A926Q4D2_9FLAO</name>
<accession>A0A926Q4D2</accession>
<dbReference type="Gene3D" id="2.60.40.3440">
    <property type="match status" value="7"/>
</dbReference>
<feature type="domain" description="Immunoglobulin" evidence="2">
    <location>
        <begin position="637"/>
        <end position="712"/>
    </location>
</feature>
<evidence type="ECO:0000313" key="4">
    <source>
        <dbReference type="Proteomes" id="UP000653730"/>
    </source>
</evidence>
<feature type="domain" description="Immunoglobulin" evidence="2">
    <location>
        <begin position="2724"/>
        <end position="2798"/>
    </location>
</feature>
<feature type="non-terminal residue" evidence="3">
    <location>
        <position position="1"/>
    </location>
</feature>
<dbReference type="InterPro" id="IPR003599">
    <property type="entry name" value="Ig_sub"/>
</dbReference>
<feature type="domain" description="Immunoglobulin" evidence="2">
    <location>
        <begin position="1428"/>
        <end position="1504"/>
    </location>
</feature>
<dbReference type="RefSeq" id="WP_187967574.1">
    <property type="nucleotide sequence ID" value="NZ_JACVDC010000119.1"/>
</dbReference>
<dbReference type="SMART" id="SM00409">
    <property type="entry name" value="IG"/>
    <property type="match status" value="8"/>
</dbReference>
<protein>
    <submittedName>
        <fullName evidence="3">Tandem-95 repeat protein</fullName>
    </submittedName>
</protein>
<dbReference type="Gene3D" id="2.60.40.2810">
    <property type="match status" value="2"/>
</dbReference>
<dbReference type="EMBL" id="JACVDC010000119">
    <property type="protein sequence ID" value="MBC9798457.1"/>
    <property type="molecule type" value="Genomic_DNA"/>
</dbReference>
<sequence>DVSNDDLADDASLINLELLPGSTDQFVLTFTPGGDFDRVQLRSQAAIDLLSNLRVYGARIQFVKPNIISGLVTTPGTSTTVVAEPVADTELAWYAAEEGGTPIATGNELTTPVLDASTPYYIEVSRDGFVEPERYPVTVSVMDAPVAGIPMIREYADGQDNSNGILSPAVEEPLLAVDGDKDTHSTIGALIGNAWQELIFTDVMPAPNDPLHVKLGTSTGLANLLTGLTLQLYNGDTPVGEELGVGSLVGLLSGADQADIVMPAPGEQYDRVRVTFGGLLNLGSSINLYEAYFNKPGDDVACDTASDILWGNQGGIGGAVNIVDDPQNAIDGDETTFAQLYVTAGVLDAKTHVTTLYQAVSVPGDSIRIVFQRNEGLIDVGLLSSAFTVRTYLDNQDNGALDLDASLLELNLLAGSEDIQVLTYPIDVPFNRIEVSIGEGLALLLSSLNVYEIGRVAPSPVVAGGDAVACLGEDVTLEVDFPTENATYNWYDAETGGNLVGTGTSFTVPADDLALGANTYYVSVTRNGCTGEASARAAVNIDVLESPDAPQAVSANVWAAPGGSATLQVLDPDENITYNWYDAAADGELLHTGDTFEVADVTADTSYYIEAVAGESCISPARTEVTVQVLLPPTIDPIGATITQGETVTFNGLSPDGTEVVWYDPDGNEVGVGPEYTIPNTLVPGDYVYTATTRDPETGAESEPVEIPVTVEPLVLEAPTVTPPSATIDEGDTETFTASHDNPDVTFTWYDPDGNEVATTPEFTTPADLPLGDHVYTVTATDPVTGIESDPTQVPVTVQPVGGGLLPPTVTPASATYPEGGTETFTASHDNPDVTFTWNDPDGNEVAVTPEYTTPADLPVGDYVYTVIATDPNTGEVSDPASVPVTVEPASGLAPPTVTPESAVINEGDTETFTAGHDNPDATFTWYDPDGNEVATTPEFTTPADLPVGEHTYTVTATDPNTGEVSDPTEVPVTVIGAGDLLPPTVTPPSATYPEGDTETFTASHDNPDVTFTWYDPDGNEVGTTPQFTTPADLPLGDHTYTVTATDPNTGEESIPTEVPVTVEPASGMESPTVTPESAVINEGDTETFTASHPDPDATFTWYDPDGNEVATTPEFTTPADLPVGEHTYTVTATDPDTGEVSDPTEVPVTVIGADDLLPPAVTPPSATYPEGDTETFTASHDNPDVTFTWYDPNGNEVATTPGFTTPADLPLGDHTYTVTATDPNTGEESIPTEVPVTVEPASGLASPTVTPPSATIPEGDTETFTASHDNPDVTFTWYDPDGNEVATTPDFTTPADLPVGDHVYTVTATDPNTGEVSDPTEVPVSVEPAGTLASPTVTPPSAIITQGDTETFMASHDNPDVTFTWYDPDNNVVATTPEFTTPADLMVGEYVYTVTATDPNTGEESAPTEVPVTVEPTGTLVPPTVTPPSATYPEGETETFTASHDNPDVTYTWNDPDGNEVATTPEFTTPADLPVGEHIYTVTVTDPNTGDVSAPAEVPVTVEQASGELLPPTVVPETATIEQGGAVTYTASTDYPNGEIIWTDESGNEIAAGEEFTAGPGLTPGNYTYNAVVRDPDTGEESAPTQVTLNVTELPLPEDCLPAYARTYATSQTVEDGTVNNPENAVDGNLETFSTLPIPSLFSTNAQTLQFAQAYSPSNGDELHVRLSTVVDVSLLGSVTITLQAYNGDTAVGEPAELTGGVLLNLASGDNESDIVVPVGSPDPSVNFNAVRVEVQGALVSGGNINVHEAYVNQGVASLAECNAVEDILAGSTSGVLGGVNDVSGRENAVDGDLGTAALLRQNLGVAGYVHLTTIYSAPSVPGDSIRVTLADQDAGLLDLSVASGISIVAYKGNTPVDSVQVQEGLLSIKLLGGGNQYEVATTIDQPFDRVSVQLGGLADALAGVDIFEIERVPGISFEGNDPGDTILEACEGGTVTLNAPADDCTTYLWYDARFGGNIIGDGNLVFELPADWEAGEHMVYVQPVRYGCEESGRIAVTINVQETPATPVVEAENVMVNPGEDATLNVVDPVDGVTYNWYDAAEDGSLVDTGATITLTAVTAETVLYVEAINDATGCISEARTMVTVSLNEPPVANDDTIFSIPNVTVNIPVLINDEQGTAPIDPATVAIVTPAASGTTVVNPDGSVDYTPTAGFNGADSFEYTVEDENGLVSNTAMVSITITTAPVANDDMANTNPDTPVTVDVLANDAEGAAPLVPSSVTVGTAPANGTVVVNADGSVTYTPNPDFLTGEDMFTYTVEDENGAMSDPATVTVSMNDTPVANDDMVSTTLDTPIIIPVLDNDEEGSAPLDPTTVTIVTDPTNGTAVVNPDGTIEYTPNSGYLGDDTIAYTVADTNGLVSNEAGVTITVNDGPAANDDIAETERNTAVTIPILDNDIAGTSDLDPATVTIVTSPANGTVIVNADGTVEYTPADGYLGDDTFTYTVEDINGLVSNEATVSVNVIRTLTPPDVVPMDVTITEGETTTLTASTDHEDVEIVWFDSDGNEIFVGEVYTTPDNLPLGDHTYDVIVRDVNYPDVVSEPTTPVVHIVPPGSLDDCTVANAQTNGTRILCLLCSVENPENAVDGDIDSFSRLITPAAVTGAVWQELIFPNGGQAGDTVTVHLGTQNSLLDLDVLGTLSVQTYNGTGGTQGDVNGNGDGASINDDTLISLTILPGDERAEVSFVAGGDFDRVRVEFAPAVSLLNSSWQIYQAEVKYQQPTVLPEDTEVCLGDTAVLEATPAANTTIRWYDAEVGGTLLSEENTYTTDALDTVGEVTYYIAVVFNGCEDSDRIPVTVNVLDAPGADDITVTGNENPVCADEDVVLTPSSAEGTVFRWYADADRTQLINDGDVDGDVSYAIDTNGVLTINGLNSDNSPYTYYVSVEGANGCENPAGALRDVMIEITPNAPGDDIADIVIDNVNGDGEVCLDASGSVTLTAGLTAASTITDPVFHWYDGNGDPVAGGENGELVVDGLTAGTYSYSVGVSGDGYCETVEDQRKTTTFVARDDCSFIVANDDTANTPIDTPVTIPVLDNDVAGDSPIDPSTVAIATMPGSGSTAVNADGTVAYTPDAGFEGTDTFTYTVDDEDGFTSNEATVTVFVGNNGGLMAVDDEADTPLDTPVTIPVLDNDVAGNAPIDPSTVAIGTMPTGGNTAVNAAGTVTYTPDAGFEGTDTFTYTVEDTEGFKTNEATVTVFVGDNGGLMAVDDEANTPVDTPVTIPVLDNDVAGNAPIDPSTVAIGTMPGSGSTAVNADGTVEYTPDTGFEGTDTFTYTVEDTDGFTTNEATVTITVGGDNGGLMAVDDNAATPLDVPVTIDVLANDVAGDAPINEGTVAIVTDPLSGSVAVNTDGTVMYTPNTGFEGVDTFTYTMQDTEGFTSNEATVTVTVGGNNSGLMANDDTASTPVDMPVTVPVLDNDVAGNAPIDPSTVAMGTMPASGSTVVNADGTVEYTPDTGFEGTDTFTYTVKDTEGYTTNEATVTISVGGDNGGLLAVDDTAATPIETPVDIDVLANDEAGNAPIDPTTVMLADMPTQGTADVDPATGVVTYTPDAGFEGDDTFTYTMKDEDGYTSNVATVTVSVGGDNGGLMANDDTAATPMDVAV</sequence>
<comment type="caution">
    <text evidence="3">The sequence shown here is derived from an EMBL/GenBank/DDBJ whole genome shotgun (WGS) entry which is preliminary data.</text>
</comment>
<feature type="domain" description="Immunoglobulin" evidence="2">
    <location>
        <begin position="1252"/>
        <end position="1326"/>
    </location>
</feature>
<evidence type="ECO:0000259" key="2">
    <source>
        <dbReference type="SMART" id="SM00409"/>
    </source>
</evidence>
<feature type="domain" description="Immunoglobulin" evidence="2">
    <location>
        <begin position="1076"/>
        <end position="1150"/>
    </location>
</feature>
<feature type="domain" description="Immunoglobulin" evidence="2">
    <location>
        <begin position="2013"/>
        <end position="2088"/>
    </location>
</feature>
<reference evidence="3 4" key="1">
    <citation type="submission" date="2020-09" db="EMBL/GenBank/DDBJ databases">
        <title>Sinomicrobium weinanense sp. nov., a halophilic bacteria isolated from saline-alkali soil.</title>
        <authorList>
            <person name="Wu P."/>
            <person name="Ren H."/>
            <person name="Mei Y."/>
            <person name="Liang Y."/>
            <person name="Chen Z."/>
        </authorList>
    </citation>
    <scope>NUCLEOTIDE SEQUENCE [LARGE SCALE GENOMIC DNA]</scope>
    <source>
        <strain evidence="3 4">FJxs</strain>
    </source>
</reference>
<feature type="non-terminal residue" evidence="3">
    <location>
        <position position="3603"/>
    </location>
</feature>
<dbReference type="Pfam" id="PF19081">
    <property type="entry name" value="Ig_7"/>
    <property type="match status" value="7"/>
</dbReference>
<keyword evidence="4" id="KW-1185">Reference proteome</keyword>
<dbReference type="NCBIfam" id="NF012211">
    <property type="entry name" value="tand_rpt_95"/>
    <property type="match status" value="10"/>
</dbReference>
<feature type="domain" description="Immunoglobulin" evidence="2">
    <location>
        <begin position="900"/>
        <end position="974"/>
    </location>
</feature>
<dbReference type="InterPro" id="IPR044023">
    <property type="entry name" value="Ig_7"/>
</dbReference>
<organism evidence="3 4">
    <name type="scientific">Sinomicrobium weinanense</name>
    <dbReference type="NCBI Taxonomy" id="2842200"/>
    <lineage>
        <taxon>Bacteria</taxon>
        <taxon>Pseudomonadati</taxon>
        <taxon>Bacteroidota</taxon>
        <taxon>Flavobacteriia</taxon>
        <taxon>Flavobacteriales</taxon>
        <taxon>Flavobacteriaceae</taxon>
        <taxon>Sinomicrobium</taxon>
    </lineage>
</organism>
<evidence type="ECO:0000256" key="1">
    <source>
        <dbReference type="SAM" id="MobiDB-lite"/>
    </source>
</evidence>
<evidence type="ECO:0000313" key="3">
    <source>
        <dbReference type="EMBL" id="MBC9798457.1"/>
    </source>
</evidence>
<feature type="region of interest" description="Disordered" evidence="1">
    <location>
        <begin position="1399"/>
        <end position="1427"/>
    </location>
</feature>